<feature type="chain" id="PRO_5047294916" description="Lipoprotein" evidence="1">
    <location>
        <begin position="20"/>
        <end position="181"/>
    </location>
</feature>
<dbReference type="EMBL" id="JAQNDL010000003">
    <property type="protein sequence ID" value="MDC0720518.1"/>
    <property type="molecule type" value="Genomic_DNA"/>
</dbReference>
<protein>
    <recommendedName>
        <fullName evidence="4">Lipoprotein</fullName>
    </recommendedName>
</protein>
<evidence type="ECO:0000313" key="2">
    <source>
        <dbReference type="EMBL" id="MDC0720518.1"/>
    </source>
</evidence>
<keyword evidence="3" id="KW-1185">Reference proteome</keyword>
<name>A0ABT5E3S5_9BACT</name>
<keyword evidence="1" id="KW-0732">Signal</keyword>
<gene>
    <name evidence="2" type="ORF">POL25_26685</name>
</gene>
<proteinExistence type="predicted"/>
<dbReference type="RefSeq" id="WP_272089027.1">
    <property type="nucleotide sequence ID" value="NZ_JAQNDL010000003.1"/>
</dbReference>
<evidence type="ECO:0008006" key="4">
    <source>
        <dbReference type="Google" id="ProtNLM"/>
    </source>
</evidence>
<sequence>MRTTIASLALVLASLAAMACQPDPEVQARAAELAEMPGITVKIADADLDHATAQAIAKHLEGKAVETGATTVRLQRDDQAGSSLEIELFATSLPPGAALTADLEANFPALANATITTAPAIGGPADLPVIEVSHELSPEAAKQEILEQLQADGVDGHVDVQIQDSAEGRRIEVKIDKEEVH</sequence>
<dbReference type="Proteomes" id="UP001221686">
    <property type="component" value="Unassembled WGS sequence"/>
</dbReference>
<evidence type="ECO:0000256" key="1">
    <source>
        <dbReference type="SAM" id="SignalP"/>
    </source>
</evidence>
<organism evidence="2 3">
    <name type="scientific">Nannocystis bainbridge</name>
    <dbReference type="NCBI Taxonomy" id="2995303"/>
    <lineage>
        <taxon>Bacteria</taxon>
        <taxon>Pseudomonadati</taxon>
        <taxon>Myxococcota</taxon>
        <taxon>Polyangia</taxon>
        <taxon>Nannocystales</taxon>
        <taxon>Nannocystaceae</taxon>
        <taxon>Nannocystis</taxon>
    </lineage>
</organism>
<feature type="signal peptide" evidence="1">
    <location>
        <begin position="1"/>
        <end position="19"/>
    </location>
</feature>
<dbReference type="PROSITE" id="PS51257">
    <property type="entry name" value="PROKAR_LIPOPROTEIN"/>
    <property type="match status" value="1"/>
</dbReference>
<accession>A0ABT5E3S5</accession>
<comment type="caution">
    <text evidence="2">The sequence shown here is derived from an EMBL/GenBank/DDBJ whole genome shotgun (WGS) entry which is preliminary data.</text>
</comment>
<evidence type="ECO:0000313" key="3">
    <source>
        <dbReference type="Proteomes" id="UP001221686"/>
    </source>
</evidence>
<reference evidence="2 3" key="1">
    <citation type="submission" date="2022-11" db="EMBL/GenBank/DDBJ databases">
        <title>Minimal conservation of predation-associated metabolite biosynthetic gene clusters underscores biosynthetic potential of Myxococcota including descriptions for ten novel species: Archangium lansinium sp. nov., Myxococcus landrumus sp. nov., Nannocystis bai.</title>
        <authorList>
            <person name="Ahearne A."/>
            <person name="Stevens C."/>
            <person name="Dowd S."/>
        </authorList>
    </citation>
    <scope>NUCLEOTIDE SEQUENCE [LARGE SCALE GENOMIC DNA]</scope>
    <source>
        <strain evidence="2 3">BB15-2</strain>
    </source>
</reference>